<comment type="caution">
    <text evidence="7">The sequence shown here is derived from an EMBL/GenBank/DDBJ whole genome shotgun (WGS) entry which is preliminary data.</text>
</comment>
<proteinExistence type="inferred from homology"/>
<reference evidence="7" key="1">
    <citation type="journal article" date="2020" name="mSystems">
        <title>Genome- and Community-Level Interaction Insights into Carbon Utilization and Element Cycling Functions of Hydrothermarchaeota in Hydrothermal Sediment.</title>
        <authorList>
            <person name="Zhou Z."/>
            <person name="Liu Y."/>
            <person name="Xu W."/>
            <person name="Pan J."/>
            <person name="Luo Z.H."/>
            <person name="Li M."/>
        </authorList>
    </citation>
    <scope>NUCLEOTIDE SEQUENCE [LARGE SCALE GENOMIC DNA]</scope>
    <source>
        <strain evidence="7">SpSt-855</strain>
    </source>
</reference>
<dbReference type="InterPro" id="IPR003333">
    <property type="entry name" value="CMAS"/>
</dbReference>
<dbReference type="GO" id="GO:0032259">
    <property type="term" value="P:methylation"/>
    <property type="evidence" value="ECO:0007669"/>
    <property type="project" value="UniProtKB-KW"/>
</dbReference>
<evidence type="ECO:0000256" key="1">
    <source>
        <dbReference type="ARBA" id="ARBA00010815"/>
    </source>
</evidence>
<dbReference type="SUPFAM" id="SSF53335">
    <property type="entry name" value="S-adenosyl-L-methionine-dependent methyltransferases"/>
    <property type="match status" value="1"/>
</dbReference>
<dbReference type="Pfam" id="PF02353">
    <property type="entry name" value="CMAS"/>
    <property type="match status" value="1"/>
</dbReference>
<dbReference type="InterPro" id="IPR050723">
    <property type="entry name" value="CFA/CMAS"/>
</dbReference>
<keyword evidence="5" id="KW-0443">Lipid metabolism</keyword>
<dbReference type="InterPro" id="IPR057206">
    <property type="entry name" value="DUF7884"/>
</dbReference>
<dbReference type="GO" id="GO:0008610">
    <property type="term" value="P:lipid biosynthetic process"/>
    <property type="evidence" value="ECO:0007669"/>
    <property type="project" value="InterPro"/>
</dbReference>
<keyword evidence="2 7" id="KW-0489">Methyltransferase</keyword>
<comment type="similarity">
    <text evidence="1">Belongs to the CFA/CMAS family.</text>
</comment>
<evidence type="ECO:0000313" key="7">
    <source>
        <dbReference type="EMBL" id="HGY95680.1"/>
    </source>
</evidence>
<keyword evidence="3 7" id="KW-0808">Transferase</keyword>
<dbReference type="AlphaFoldDB" id="A0A7V4XVS1"/>
<dbReference type="GO" id="GO:0008168">
    <property type="term" value="F:methyltransferase activity"/>
    <property type="evidence" value="ECO:0007669"/>
    <property type="project" value="UniProtKB-KW"/>
</dbReference>
<keyword evidence="4" id="KW-0949">S-adenosyl-L-methionine</keyword>
<gene>
    <name evidence="7" type="ORF">ENW50_13490</name>
</gene>
<dbReference type="InterPro" id="IPR029063">
    <property type="entry name" value="SAM-dependent_MTases_sf"/>
</dbReference>
<dbReference type="PIRSF" id="PIRSF003085">
    <property type="entry name" value="CMAS"/>
    <property type="match status" value="1"/>
</dbReference>
<name>A0A7V4XVS1_9BACT</name>
<accession>A0A7V4XVS1</accession>
<dbReference type="Gene3D" id="3.40.50.150">
    <property type="entry name" value="Vaccinia Virus protein VP39"/>
    <property type="match status" value="1"/>
</dbReference>
<sequence length="452" mass="51558">MNQESAQSQRLKVFRTLFAGYDGPPFCVRLWDGWFWHSPGADRPVCTIVFNSSDAFRTLIAHPSEVTLGEAFIEKQIDVEGDIFSVFTIAEHIFRCPKGRRRQILEIVSGMMFGLGQWWTEGKRHSAKRDQKAISYHYDQPAEFYQPWLGESLVYSCAYFQSPLDDVDTAQRNKLDLICRKLRLEPCQRFLDIGCGWGSLIMHAASKYNVYAHGITLSHEQAQVAAARIERARLAQSCRVNLMDYRKAPQEFDIFDRIASIGMFEHVGLKNLPIYFNTAYRLLKPGGVFLNHGIARAQAVAKPNASLLDRIVVPFLRDVLLLRPPRNATFIGKYVFPDGELATISQASRAAEMAGFEIRDVDNLREHYALTLRCWVERLRANADTLLSIVPESTYRVWLLYMAGSAAAFRRGDIAVYQTLLSRPENGNSHLPLTREDWYQSSSVIREQHVKA</sequence>
<organism evidence="7">
    <name type="scientific">Acidobacterium capsulatum</name>
    <dbReference type="NCBI Taxonomy" id="33075"/>
    <lineage>
        <taxon>Bacteria</taxon>
        <taxon>Pseudomonadati</taxon>
        <taxon>Acidobacteriota</taxon>
        <taxon>Terriglobia</taxon>
        <taxon>Terriglobales</taxon>
        <taxon>Acidobacteriaceae</taxon>
        <taxon>Acidobacterium</taxon>
    </lineage>
</organism>
<evidence type="ECO:0000256" key="2">
    <source>
        <dbReference type="ARBA" id="ARBA00022603"/>
    </source>
</evidence>
<evidence type="ECO:0000256" key="5">
    <source>
        <dbReference type="ARBA" id="ARBA00023098"/>
    </source>
</evidence>
<protein>
    <submittedName>
        <fullName evidence="7">Class I SAM-dependent methyltransferase</fullName>
    </submittedName>
</protein>
<dbReference type="PANTHER" id="PTHR43667:SF1">
    <property type="entry name" value="CYCLOPROPANE-FATTY-ACYL-PHOSPHOLIPID SYNTHASE"/>
    <property type="match status" value="1"/>
</dbReference>
<feature type="domain" description="DUF7884" evidence="6">
    <location>
        <begin position="14"/>
        <end position="90"/>
    </location>
</feature>
<dbReference type="Pfam" id="PF25371">
    <property type="entry name" value="DUF7884"/>
    <property type="match status" value="1"/>
</dbReference>
<dbReference type="EMBL" id="DTKL01000081">
    <property type="protein sequence ID" value="HGY95680.1"/>
    <property type="molecule type" value="Genomic_DNA"/>
</dbReference>
<dbReference type="PANTHER" id="PTHR43667">
    <property type="entry name" value="CYCLOPROPANE-FATTY-ACYL-PHOSPHOLIPID SYNTHASE"/>
    <property type="match status" value="1"/>
</dbReference>
<evidence type="ECO:0000259" key="6">
    <source>
        <dbReference type="Pfam" id="PF25371"/>
    </source>
</evidence>
<evidence type="ECO:0000256" key="4">
    <source>
        <dbReference type="ARBA" id="ARBA00022691"/>
    </source>
</evidence>
<evidence type="ECO:0000256" key="3">
    <source>
        <dbReference type="ARBA" id="ARBA00022679"/>
    </source>
</evidence>
<dbReference type="CDD" id="cd02440">
    <property type="entry name" value="AdoMet_MTases"/>
    <property type="match status" value="1"/>
</dbReference>